<organism evidence="1 2">
    <name type="scientific">Genlisea aurea</name>
    <dbReference type="NCBI Taxonomy" id="192259"/>
    <lineage>
        <taxon>Eukaryota</taxon>
        <taxon>Viridiplantae</taxon>
        <taxon>Streptophyta</taxon>
        <taxon>Embryophyta</taxon>
        <taxon>Tracheophyta</taxon>
        <taxon>Spermatophyta</taxon>
        <taxon>Magnoliopsida</taxon>
        <taxon>eudicotyledons</taxon>
        <taxon>Gunneridae</taxon>
        <taxon>Pentapetalae</taxon>
        <taxon>asterids</taxon>
        <taxon>lamiids</taxon>
        <taxon>Lamiales</taxon>
        <taxon>Lentibulariaceae</taxon>
        <taxon>Genlisea</taxon>
    </lineage>
</organism>
<dbReference type="Proteomes" id="UP000015453">
    <property type="component" value="Unassembled WGS sequence"/>
</dbReference>
<dbReference type="EMBL" id="AUSU01009025">
    <property type="protein sequence ID" value="EPS58635.1"/>
    <property type="molecule type" value="Genomic_DNA"/>
</dbReference>
<gene>
    <name evidence="1" type="ORF">M569_16178</name>
</gene>
<comment type="caution">
    <text evidence="1">The sequence shown here is derived from an EMBL/GenBank/DDBJ whole genome shotgun (WGS) entry which is preliminary data.</text>
</comment>
<protein>
    <submittedName>
        <fullName evidence="1">Uncharacterized protein</fullName>
    </submittedName>
</protein>
<keyword evidence="2" id="KW-1185">Reference proteome</keyword>
<proteinExistence type="predicted"/>
<dbReference type="AlphaFoldDB" id="S8BVJ9"/>
<accession>S8BVJ9</accession>
<name>S8BVJ9_9LAMI</name>
<reference evidence="1 2" key="1">
    <citation type="journal article" date="2013" name="BMC Genomics">
        <title>The miniature genome of a carnivorous plant Genlisea aurea contains a low number of genes and short non-coding sequences.</title>
        <authorList>
            <person name="Leushkin E.V."/>
            <person name="Sutormin R.A."/>
            <person name="Nabieva E.R."/>
            <person name="Penin A.A."/>
            <person name="Kondrashov A.S."/>
            <person name="Logacheva M.D."/>
        </authorList>
    </citation>
    <scope>NUCLEOTIDE SEQUENCE [LARGE SCALE GENOMIC DNA]</scope>
</reference>
<evidence type="ECO:0000313" key="2">
    <source>
        <dbReference type="Proteomes" id="UP000015453"/>
    </source>
</evidence>
<sequence>MTLLRPQMLMATFGYYLANIHSLQHYRYAHNVRETIVPPLAPYPLFPDVYLWAKSFFTHVADVYSNIIRPKLNEKSFLHYKLTDFYWSHNTLIKEIIRWISRYPDEETNTYEIAAIAQMIKADYHFRLQQNIADLMQKYMPSIFGMDFQPQQAPDWINPRVIYTWRHYLQLDPKFRSKITYPKTDHEPIYLMKLAAEFKTCTDVPNKCPLSTIYPADKLARITLEDDHHRLQHKMEEAMGQANCQTNSSPNPHLLISQFRSWMKSINELKDKPLKFSNEFETYCDYPMDEDEFINYFEYVLGQPQDDPLLAPPTIEYSKDQTSTEEFYSNEFHRCSTPLSVNVDVDEDSLDITTQMEEITNLMNSPSLLSTPPNITEPDSSIDEIQSSQPLLVRAERFYPGSENQPDVSNIPESDSDITFDSFTTVQEMNSSLDEAINQLDGNDELESSEPETEEQKLAKIDKIIAIANQKRMEKLKAKKDKKTEPEMNDLLEAGSHLMEMSPTQAEALEDGLIEDADLPRWQNRKYKTKAKKSRIFKRKNSTCYALCKCNKLPPQERHIHEPEEVYSSLEQEGITRIIIMKASKPTTPTPTEDQ</sequence>
<evidence type="ECO:0000313" key="1">
    <source>
        <dbReference type="EMBL" id="EPS58635.1"/>
    </source>
</evidence>